<feature type="compositionally biased region" description="Polar residues" evidence="1">
    <location>
        <begin position="220"/>
        <end position="244"/>
    </location>
</feature>
<dbReference type="AlphaFoldDB" id="A0A224Y7W0"/>
<evidence type="ECO:0000256" key="1">
    <source>
        <dbReference type="SAM" id="MobiDB-lite"/>
    </source>
</evidence>
<dbReference type="EMBL" id="GFPF01000443">
    <property type="protein sequence ID" value="MAA11589.1"/>
    <property type="molecule type" value="Transcribed_RNA"/>
</dbReference>
<proteinExistence type="predicted"/>
<sequence>MKECQHTCISIAGVHKPPQVDRGIGVLTAPSSTPSQEHTIQNQLNRPMVPHSLPQKPTQQPAAQQQTNPPNVPPVQPTVNGPQPSVPTTSPVQEQATEKQSSLPNTVAPISQKQPPATVLPSIQEPNTQQQTKTNIRWSSTEQSSKEQVNATTPKQPFPSTPQKQKFSISPTVSQSQQQSLQRLMGSSNLPPIPKLVTQQTSSKETRIDQNIKEIPQPSRGVSQAQPQLTEQRHSTALATPPNEQLVTQQQSASLVDPNQYWTVSQGVENQVFPMYPRPLPFGFR</sequence>
<organism evidence="2">
    <name type="scientific">Rhipicephalus zambeziensis</name>
    <dbReference type="NCBI Taxonomy" id="60191"/>
    <lineage>
        <taxon>Eukaryota</taxon>
        <taxon>Metazoa</taxon>
        <taxon>Ecdysozoa</taxon>
        <taxon>Arthropoda</taxon>
        <taxon>Chelicerata</taxon>
        <taxon>Arachnida</taxon>
        <taxon>Acari</taxon>
        <taxon>Parasitiformes</taxon>
        <taxon>Ixodida</taxon>
        <taxon>Ixodoidea</taxon>
        <taxon>Ixodidae</taxon>
        <taxon>Rhipicephalinae</taxon>
        <taxon>Rhipicephalus</taxon>
        <taxon>Rhipicephalus</taxon>
    </lineage>
</organism>
<feature type="compositionally biased region" description="Polar residues" evidence="1">
    <location>
        <begin position="124"/>
        <end position="155"/>
    </location>
</feature>
<reference evidence="2" key="1">
    <citation type="journal article" date="2017" name="Parasit. Vectors">
        <title>Sialotranscriptomics of Rhipicephalus zambeziensis reveals intricate expression profiles of secretory proteins and suggests tight temporal transcriptional regulation during blood-feeding.</title>
        <authorList>
            <person name="de Castro M.H."/>
            <person name="de Klerk D."/>
            <person name="Pienaar R."/>
            <person name="Rees D.J.G."/>
            <person name="Mans B.J."/>
        </authorList>
    </citation>
    <scope>NUCLEOTIDE SEQUENCE</scope>
    <source>
        <tissue evidence="2">Salivary glands</tissue>
    </source>
</reference>
<accession>A0A224Y7W0</accession>
<feature type="compositionally biased region" description="Polar residues" evidence="1">
    <location>
        <begin position="29"/>
        <end position="45"/>
    </location>
</feature>
<feature type="compositionally biased region" description="Low complexity" evidence="1">
    <location>
        <begin position="54"/>
        <end position="69"/>
    </location>
</feature>
<evidence type="ECO:0000313" key="2">
    <source>
        <dbReference type="EMBL" id="MAA11589.1"/>
    </source>
</evidence>
<feature type="region of interest" description="Disordered" evidence="1">
    <location>
        <begin position="17"/>
        <end position="244"/>
    </location>
</feature>
<feature type="compositionally biased region" description="Polar residues" evidence="1">
    <location>
        <begin position="86"/>
        <end position="115"/>
    </location>
</feature>
<feature type="compositionally biased region" description="Low complexity" evidence="1">
    <location>
        <begin position="168"/>
        <end position="188"/>
    </location>
</feature>
<protein>
    <submittedName>
        <fullName evidence="2">Pancreatic trypsin inhibitor</fullName>
    </submittedName>
</protein>
<name>A0A224Y7W0_9ACAR</name>